<gene>
    <name evidence="7" type="ORF">D6T64_19160</name>
</gene>
<dbReference type="PANTHER" id="PTHR30055">
    <property type="entry name" value="HTH-TYPE TRANSCRIPTIONAL REGULATOR RUTR"/>
    <property type="match status" value="1"/>
</dbReference>
<dbReference type="InterPro" id="IPR001647">
    <property type="entry name" value="HTH_TetR"/>
</dbReference>
<dbReference type="PANTHER" id="PTHR30055:SF234">
    <property type="entry name" value="HTH-TYPE TRANSCRIPTIONAL REGULATOR BETI"/>
    <property type="match status" value="1"/>
</dbReference>
<feature type="compositionally biased region" description="Basic and acidic residues" evidence="5">
    <location>
        <begin position="12"/>
        <end position="21"/>
    </location>
</feature>
<keyword evidence="2 4" id="KW-0238">DNA-binding</keyword>
<dbReference type="EMBL" id="QZVS01000095">
    <property type="protein sequence ID" value="RJT85724.1"/>
    <property type="molecule type" value="Genomic_DNA"/>
</dbReference>
<dbReference type="GO" id="GO:0000976">
    <property type="term" value="F:transcription cis-regulatory region binding"/>
    <property type="evidence" value="ECO:0007669"/>
    <property type="project" value="TreeGrafter"/>
</dbReference>
<evidence type="ECO:0000256" key="4">
    <source>
        <dbReference type="PROSITE-ProRule" id="PRU00335"/>
    </source>
</evidence>
<accession>A0A3A5M911</accession>
<evidence type="ECO:0000259" key="6">
    <source>
        <dbReference type="PROSITE" id="PS50977"/>
    </source>
</evidence>
<dbReference type="PRINTS" id="PR00455">
    <property type="entry name" value="HTHTETR"/>
</dbReference>
<feature type="compositionally biased region" description="Polar residues" evidence="5">
    <location>
        <begin position="1"/>
        <end position="10"/>
    </location>
</feature>
<feature type="DNA-binding region" description="H-T-H motif" evidence="4">
    <location>
        <begin position="42"/>
        <end position="61"/>
    </location>
</feature>
<dbReference type="InterPro" id="IPR050109">
    <property type="entry name" value="HTH-type_TetR-like_transc_reg"/>
</dbReference>
<protein>
    <submittedName>
        <fullName evidence="7">TetR/AcrR family transcriptional regulator</fullName>
    </submittedName>
</protein>
<comment type="caution">
    <text evidence="7">The sequence shown here is derived from an EMBL/GenBank/DDBJ whole genome shotgun (WGS) entry which is preliminary data.</text>
</comment>
<feature type="domain" description="HTH tetR-type" evidence="6">
    <location>
        <begin position="19"/>
        <end position="79"/>
    </location>
</feature>
<dbReference type="SUPFAM" id="SSF46689">
    <property type="entry name" value="Homeodomain-like"/>
    <property type="match status" value="1"/>
</dbReference>
<sequence>MVASEITQTAAGRRERNKRDKQQRIFAAASELFAAHGYAAVTTQQIAERADVAGGTLFRYAATKAELLLMVCNEDFRVGLAAGRTALPAAGTPGERMLALVTPLIGAGRQNDENTTAYQREVLFGEPHERYRAEALELARELQSLFAAVLADAWDAAGASASRPRPDPTLAARTASDVLHLELARAGLFGTPTPRLQGELRAQFTLIAHGFLHSPHDDSPQPD</sequence>
<name>A0A3A5M911_9MICO</name>
<evidence type="ECO:0000256" key="1">
    <source>
        <dbReference type="ARBA" id="ARBA00023015"/>
    </source>
</evidence>
<dbReference type="OrthoDB" id="4546168at2"/>
<keyword evidence="3" id="KW-0804">Transcription</keyword>
<keyword evidence="8" id="KW-1185">Reference proteome</keyword>
<evidence type="ECO:0000256" key="5">
    <source>
        <dbReference type="SAM" id="MobiDB-lite"/>
    </source>
</evidence>
<keyword evidence="1" id="KW-0805">Transcription regulation</keyword>
<dbReference type="RefSeq" id="WP_119976264.1">
    <property type="nucleotide sequence ID" value="NZ_JBHSQA010000009.1"/>
</dbReference>
<reference evidence="7 8" key="1">
    <citation type="submission" date="2018-09" db="EMBL/GenBank/DDBJ databases">
        <title>Novel species of Cryobacterium.</title>
        <authorList>
            <person name="Liu Q."/>
            <person name="Xin Y.-H."/>
        </authorList>
    </citation>
    <scope>NUCLEOTIDE SEQUENCE [LARGE SCALE GENOMIC DNA]</scope>
    <source>
        <strain evidence="7 8">Hh39</strain>
    </source>
</reference>
<evidence type="ECO:0000313" key="8">
    <source>
        <dbReference type="Proteomes" id="UP000272015"/>
    </source>
</evidence>
<dbReference type="AlphaFoldDB" id="A0A3A5M911"/>
<evidence type="ECO:0000256" key="3">
    <source>
        <dbReference type="ARBA" id="ARBA00023163"/>
    </source>
</evidence>
<dbReference type="Pfam" id="PF00440">
    <property type="entry name" value="TetR_N"/>
    <property type="match status" value="1"/>
</dbReference>
<feature type="region of interest" description="Disordered" evidence="5">
    <location>
        <begin position="1"/>
        <end position="21"/>
    </location>
</feature>
<organism evidence="7 8">
    <name type="scientific">Cryobacterium melibiosiphilum</name>
    <dbReference type="NCBI Taxonomy" id="995039"/>
    <lineage>
        <taxon>Bacteria</taxon>
        <taxon>Bacillati</taxon>
        <taxon>Actinomycetota</taxon>
        <taxon>Actinomycetes</taxon>
        <taxon>Micrococcales</taxon>
        <taxon>Microbacteriaceae</taxon>
        <taxon>Cryobacterium</taxon>
    </lineage>
</organism>
<dbReference type="PROSITE" id="PS50977">
    <property type="entry name" value="HTH_TETR_2"/>
    <property type="match status" value="1"/>
</dbReference>
<dbReference type="Gene3D" id="1.10.357.10">
    <property type="entry name" value="Tetracycline Repressor, domain 2"/>
    <property type="match status" value="1"/>
</dbReference>
<evidence type="ECO:0000313" key="7">
    <source>
        <dbReference type="EMBL" id="RJT85724.1"/>
    </source>
</evidence>
<proteinExistence type="predicted"/>
<evidence type="ECO:0000256" key="2">
    <source>
        <dbReference type="ARBA" id="ARBA00023125"/>
    </source>
</evidence>
<dbReference type="Proteomes" id="UP000272015">
    <property type="component" value="Unassembled WGS sequence"/>
</dbReference>
<dbReference type="InterPro" id="IPR009057">
    <property type="entry name" value="Homeodomain-like_sf"/>
</dbReference>
<dbReference type="GO" id="GO:0003700">
    <property type="term" value="F:DNA-binding transcription factor activity"/>
    <property type="evidence" value="ECO:0007669"/>
    <property type="project" value="TreeGrafter"/>
</dbReference>